<accession>A0A9D9IGZ0</accession>
<protein>
    <submittedName>
        <fullName evidence="2">Uncharacterized protein</fullName>
    </submittedName>
</protein>
<feature type="signal peptide" evidence="1">
    <location>
        <begin position="1"/>
        <end position="21"/>
    </location>
</feature>
<dbReference type="InterPro" id="IPR029039">
    <property type="entry name" value="Flavoprotein-like_sf"/>
</dbReference>
<evidence type="ECO:0000313" key="2">
    <source>
        <dbReference type="EMBL" id="MBO8471975.1"/>
    </source>
</evidence>
<keyword evidence="1" id="KW-0732">Signal</keyword>
<name>A0A9D9IGZ0_9BACT</name>
<dbReference type="PANTHER" id="PTHR39201:SF1">
    <property type="entry name" value="FLAVODOXIN-LIKE DOMAIN-CONTAINING PROTEIN"/>
    <property type="match status" value="1"/>
</dbReference>
<proteinExistence type="predicted"/>
<dbReference type="Gene3D" id="3.40.50.360">
    <property type="match status" value="1"/>
</dbReference>
<dbReference type="PANTHER" id="PTHR39201">
    <property type="entry name" value="EXPORTED PROTEIN-RELATED"/>
    <property type="match status" value="1"/>
</dbReference>
<evidence type="ECO:0000256" key="1">
    <source>
        <dbReference type="SAM" id="SignalP"/>
    </source>
</evidence>
<comment type="caution">
    <text evidence="2">The sequence shown here is derived from an EMBL/GenBank/DDBJ whole genome shotgun (WGS) entry which is preliminary data.</text>
</comment>
<gene>
    <name evidence="2" type="ORF">IAB82_09340</name>
</gene>
<reference evidence="2" key="1">
    <citation type="submission" date="2020-10" db="EMBL/GenBank/DDBJ databases">
        <authorList>
            <person name="Gilroy R."/>
        </authorList>
    </citation>
    <scope>NUCLEOTIDE SEQUENCE</scope>
    <source>
        <strain evidence="2">B2-22910</strain>
    </source>
</reference>
<organism evidence="2 3">
    <name type="scientific">Candidatus Cryptobacteroides faecavium</name>
    <dbReference type="NCBI Taxonomy" id="2840762"/>
    <lineage>
        <taxon>Bacteria</taxon>
        <taxon>Pseudomonadati</taxon>
        <taxon>Bacteroidota</taxon>
        <taxon>Bacteroidia</taxon>
        <taxon>Bacteroidales</taxon>
        <taxon>Candidatus Cryptobacteroides</taxon>
    </lineage>
</organism>
<dbReference type="Proteomes" id="UP000823603">
    <property type="component" value="Unassembled WGS sequence"/>
</dbReference>
<evidence type="ECO:0000313" key="3">
    <source>
        <dbReference type="Proteomes" id="UP000823603"/>
    </source>
</evidence>
<sequence length="83" mass="9076">MKKLFLIPLMLLAGKQTALFASSGSSLISTSERDAASLVPDATFEESLLLTSSTLDDMDSRIPAWLEGLSQGTENINIRFERQ</sequence>
<reference evidence="2" key="2">
    <citation type="journal article" date="2021" name="PeerJ">
        <title>Extensive microbial diversity within the chicken gut microbiome revealed by metagenomics and culture.</title>
        <authorList>
            <person name="Gilroy R."/>
            <person name="Ravi A."/>
            <person name="Getino M."/>
            <person name="Pursley I."/>
            <person name="Horton D.L."/>
            <person name="Alikhan N.F."/>
            <person name="Baker D."/>
            <person name="Gharbi K."/>
            <person name="Hall N."/>
            <person name="Watson M."/>
            <person name="Adriaenssens E.M."/>
            <person name="Foster-Nyarko E."/>
            <person name="Jarju S."/>
            <person name="Secka A."/>
            <person name="Antonio M."/>
            <person name="Oren A."/>
            <person name="Chaudhuri R.R."/>
            <person name="La Ragione R."/>
            <person name="Hildebrand F."/>
            <person name="Pallen M.J."/>
        </authorList>
    </citation>
    <scope>NUCLEOTIDE SEQUENCE</scope>
    <source>
        <strain evidence="2">B2-22910</strain>
    </source>
</reference>
<dbReference type="EMBL" id="JADIMB010000138">
    <property type="protein sequence ID" value="MBO8471975.1"/>
    <property type="molecule type" value="Genomic_DNA"/>
</dbReference>
<feature type="chain" id="PRO_5039414447" evidence="1">
    <location>
        <begin position="22"/>
        <end position="83"/>
    </location>
</feature>
<dbReference type="AlphaFoldDB" id="A0A9D9IGZ0"/>